<reference evidence="1" key="1">
    <citation type="submission" date="2018-02" db="EMBL/GenBank/DDBJ databases">
        <title>Rhizophora mucronata_Transcriptome.</title>
        <authorList>
            <person name="Meera S.P."/>
            <person name="Sreeshan A."/>
            <person name="Augustine A."/>
        </authorList>
    </citation>
    <scope>NUCLEOTIDE SEQUENCE</scope>
    <source>
        <tissue evidence="1">Leaf</tissue>
    </source>
</reference>
<dbReference type="AlphaFoldDB" id="A0A2P2MSR3"/>
<accession>A0A2P2MSR3</accession>
<name>A0A2P2MSR3_RHIMU</name>
<dbReference type="EMBL" id="GGEC01052754">
    <property type="protein sequence ID" value="MBX33238.1"/>
    <property type="molecule type" value="Transcribed_RNA"/>
</dbReference>
<evidence type="ECO:0000313" key="1">
    <source>
        <dbReference type="EMBL" id="MBX33238.1"/>
    </source>
</evidence>
<proteinExistence type="predicted"/>
<protein>
    <submittedName>
        <fullName evidence="1">Uncharacterized protein</fullName>
    </submittedName>
</protein>
<organism evidence="1">
    <name type="scientific">Rhizophora mucronata</name>
    <name type="common">Asiatic mangrove</name>
    <dbReference type="NCBI Taxonomy" id="61149"/>
    <lineage>
        <taxon>Eukaryota</taxon>
        <taxon>Viridiplantae</taxon>
        <taxon>Streptophyta</taxon>
        <taxon>Embryophyta</taxon>
        <taxon>Tracheophyta</taxon>
        <taxon>Spermatophyta</taxon>
        <taxon>Magnoliopsida</taxon>
        <taxon>eudicotyledons</taxon>
        <taxon>Gunneridae</taxon>
        <taxon>Pentapetalae</taxon>
        <taxon>rosids</taxon>
        <taxon>fabids</taxon>
        <taxon>Malpighiales</taxon>
        <taxon>Rhizophoraceae</taxon>
        <taxon>Rhizophora</taxon>
    </lineage>
</organism>
<sequence>MVGIKIHPKHRNRGMEYRSFTSNKNPGSCSSTTLARHVPSNAAVRNWQSNQGGMISKNFYFRRQKRLLVSNFSLEGRFQCTRFPDSHREI</sequence>